<dbReference type="Proteomes" id="UP000727056">
    <property type="component" value="Unassembled WGS sequence"/>
</dbReference>
<dbReference type="PANTHER" id="PTHR35333:SF3">
    <property type="entry name" value="BETA-LACTAMASE-TYPE TRANSPEPTIDASE FOLD CONTAINING PROTEIN"/>
    <property type="match status" value="1"/>
</dbReference>
<dbReference type="Pfam" id="PF13354">
    <property type="entry name" value="Beta-lactamase2"/>
    <property type="match status" value="1"/>
</dbReference>
<feature type="region of interest" description="Disordered" evidence="1">
    <location>
        <begin position="1"/>
        <end position="40"/>
    </location>
</feature>
<dbReference type="InterPro" id="IPR012338">
    <property type="entry name" value="Beta-lactam/transpept-like"/>
</dbReference>
<feature type="domain" description="Beta-lactamase class A catalytic" evidence="2">
    <location>
        <begin position="116"/>
        <end position="256"/>
    </location>
</feature>
<feature type="compositionally biased region" description="Low complexity" evidence="1">
    <location>
        <begin position="13"/>
        <end position="23"/>
    </location>
</feature>
<keyword evidence="3" id="KW-0378">Hydrolase</keyword>
<gene>
    <name evidence="3" type="ORF">HCN52_23470</name>
</gene>
<feature type="non-terminal residue" evidence="3">
    <location>
        <position position="1"/>
    </location>
</feature>
<evidence type="ECO:0000256" key="1">
    <source>
        <dbReference type="SAM" id="MobiDB-lite"/>
    </source>
</evidence>
<dbReference type="GO" id="GO:0016787">
    <property type="term" value="F:hydrolase activity"/>
    <property type="evidence" value="ECO:0007669"/>
    <property type="project" value="UniProtKB-KW"/>
</dbReference>
<feature type="compositionally biased region" description="Basic and acidic residues" evidence="1">
    <location>
        <begin position="1"/>
        <end position="12"/>
    </location>
</feature>
<proteinExistence type="predicted"/>
<dbReference type="RefSeq" id="WP_168090438.1">
    <property type="nucleotide sequence ID" value="NZ_JAAVJC010000421.1"/>
</dbReference>
<dbReference type="Gene3D" id="3.40.710.10">
    <property type="entry name" value="DD-peptidase/beta-lactamase superfamily"/>
    <property type="match status" value="1"/>
</dbReference>
<dbReference type="EMBL" id="JAAVJC010000421">
    <property type="protein sequence ID" value="NJQ17812.1"/>
    <property type="molecule type" value="Genomic_DNA"/>
</dbReference>
<reference evidence="3 4" key="1">
    <citation type="submission" date="2020-03" db="EMBL/GenBank/DDBJ databases">
        <title>Draft genome of Streptomyces sp. ventii, isolated from the Axial Seamount in the Pacific Ocean, and resequencing of the two type strains Streptomyces lonarensis strain NCL 716 and Streptomyces bohaiensis strain 11A07.</title>
        <authorList>
            <person name="Loughran R.M."/>
            <person name="Pfannmuller K.M."/>
            <person name="Wasson B.J."/>
            <person name="Deadmond M.C."/>
            <person name="Paddock B.E."/>
            <person name="Koyack M.J."/>
            <person name="Gallegos D.A."/>
            <person name="Mitchell E.A."/>
            <person name="Ushijima B."/>
            <person name="Saw J.H."/>
            <person name="Mcphail K.L."/>
            <person name="Videau P."/>
        </authorList>
    </citation>
    <scope>NUCLEOTIDE SEQUENCE [LARGE SCALE GENOMIC DNA]</scope>
    <source>
        <strain evidence="3 4">11A07</strain>
    </source>
</reference>
<organism evidence="3 4">
    <name type="scientific">Streptomyces bohaiensis</name>
    <dbReference type="NCBI Taxonomy" id="1431344"/>
    <lineage>
        <taxon>Bacteria</taxon>
        <taxon>Bacillati</taxon>
        <taxon>Actinomycetota</taxon>
        <taxon>Actinomycetes</taxon>
        <taxon>Kitasatosporales</taxon>
        <taxon>Streptomycetaceae</taxon>
        <taxon>Streptomyces</taxon>
    </lineage>
</organism>
<dbReference type="SUPFAM" id="SSF56601">
    <property type="entry name" value="beta-lactamase/transpeptidase-like"/>
    <property type="match status" value="1"/>
</dbReference>
<dbReference type="InterPro" id="IPR045155">
    <property type="entry name" value="Beta-lactam_cat"/>
</dbReference>
<evidence type="ECO:0000259" key="2">
    <source>
        <dbReference type="Pfam" id="PF13354"/>
    </source>
</evidence>
<evidence type="ECO:0000313" key="4">
    <source>
        <dbReference type="Proteomes" id="UP000727056"/>
    </source>
</evidence>
<dbReference type="InterPro" id="IPR000871">
    <property type="entry name" value="Beta-lactam_class-A"/>
</dbReference>
<protein>
    <submittedName>
        <fullName evidence="3">Serine hydrolase</fullName>
    </submittedName>
</protein>
<keyword evidence="4" id="KW-1185">Reference proteome</keyword>
<sequence>FSDARPAADDGASRSADGSPGAPDEARSPAYATRGSAERVPPQWAEATAALARSVGPLEAEPAVRISVAVLDPVTGYTLRYGAGHYETASIVKVNIVAGLLLTAQDEGRPLTAQERRLAADAVRLSDNDATHELWRMIGAEEGLDRLNARFGLALTHGGEDGHWGLTRTTAADQITVLRAVFDPDSPLARPARAHLEQLMGSVAEGQRWGVSAAAVDDGGTALKNGWLPRSHTGLWNINSIGRVEVDGREYLMAVLSSGHRTGDEGIERVEAAARAAMEVIRSSGRA</sequence>
<name>A0ABX1CL08_9ACTN</name>
<accession>A0ABX1CL08</accession>
<comment type="caution">
    <text evidence="3">The sequence shown here is derived from an EMBL/GenBank/DDBJ whole genome shotgun (WGS) entry which is preliminary data.</text>
</comment>
<evidence type="ECO:0000313" key="3">
    <source>
        <dbReference type="EMBL" id="NJQ17812.1"/>
    </source>
</evidence>
<dbReference type="PANTHER" id="PTHR35333">
    <property type="entry name" value="BETA-LACTAMASE"/>
    <property type="match status" value="1"/>
</dbReference>